<evidence type="ECO:0000256" key="3">
    <source>
        <dbReference type="ARBA" id="ARBA00022737"/>
    </source>
</evidence>
<keyword evidence="4" id="KW-0863">Zinc-finger</keyword>
<dbReference type="Proteomes" id="UP000759131">
    <property type="component" value="Unassembled WGS sequence"/>
</dbReference>
<evidence type="ECO:0000256" key="4">
    <source>
        <dbReference type="ARBA" id="ARBA00022771"/>
    </source>
</evidence>
<dbReference type="Gene3D" id="3.30.40.10">
    <property type="entry name" value="Zinc/RING finger domain, C3HC4 (zinc finger)"/>
    <property type="match status" value="2"/>
</dbReference>
<feature type="domain" description="PHD-type" evidence="6">
    <location>
        <begin position="147"/>
        <end position="269"/>
    </location>
</feature>
<dbReference type="GO" id="GO:0008270">
    <property type="term" value="F:zinc ion binding"/>
    <property type="evidence" value="ECO:0007669"/>
    <property type="project" value="UniProtKB-KW"/>
</dbReference>
<dbReference type="Gene3D" id="2.30.30.140">
    <property type="match status" value="1"/>
</dbReference>
<organism evidence="7">
    <name type="scientific">Medioppia subpectinata</name>
    <dbReference type="NCBI Taxonomy" id="1979941"/>
    <lineage>
        <taxon>Eukaryota</taxon>
        <taxon>Metazoa</taxon>
        <taxon>Ecdysozoa</taxon>
        <taxon>Arthropoda</taxon>
        <taxon>Chelicerata</taxon>
        <taxon>Arachnida</taxon>
        <taxon>Acari</taxon>
        <taxon>Acariformes</taxon>
        <taxon>Sarcoptiformes</taxon>
        <taxon>Oribatida</taxon>
        <taxon>Brachypylina</taxon>
        <taxon>Oppioidea</taxon>
        <taxon>Oppiidae</taxon>
        <taxon>Medioppia</taxon>
    </lineage>
</organism>
<dbReference type="InterPro" id="IPR019787">
    <property type="entry name" value="Znf_PHD-finger"/>
</dbReference>
<dbReference type="CDD" id="cd20391">
    <property type="entry name" value="Tudor_JMJD2_rpt1"/>
    <property type="match status" value="1"/>
</dbReference>
<dbReference type="Pfam" id="PF18104">
    <property type="entry name" value="Tudor_2"/>
    <property type="match status" value="1"/>
</dbReference>
<evidence type="ECO:0000256" key="1">
    <source>
        <dbReference type="ARBA" id="ARBA00004123"/>
    </source>
</evidence>
<keyword evidence="3" id="KW-0677">Repeat</keyword>
<name>A0A7R9Q714_9ACAR</name>
<dbReference type="EMBL" id="OC869643">
    <property type="protein sequence ID" value="CAD7634656.1"/>
    <property type="molecule type" value="Genomic_DNA"/>
</dbReference>
<gene>
    <name evidence="7" type="ORF">OSB1V03_LOCUS15052</name>
</gene>
<dbReference type="Pfam" id="PF13831">
    <property type="entry name" value="PHD_2"/>
    <property type="match status" value="1"/>
</dbReference>
<comment type="subcellular location">
    <subcellularLocation>
        <location evidence="1">Nucleus</location>
    </subcellularLocation>
</comment>
<dbReference type="InterPro" id="IPR050701">
    <property type="entry name" value="Histone_Mod_Regulator"/>
</dbReference>
<dbReference type="SMART" id="SM00249">
    <property type="entry name" value="PHD"/>
    <property type="match status" value="2"/>
</dbReference>
<keyword evidence="2" id="KW-0479">Metal-binding</keyword>
<dbReference type="GO" id="GO:0005634">
    <property type="term" value="C:nucleus"/>
    <property type="evidence" value="ECO:0007669"/>
    <property type="project" value="UniProtKB-SubCell"/>
</dbReference>
<protein>
    <recommendedName>
        <fullName evidence="6">PHD-type domain-containing protein</fullName>
    </recommendedName>
</protein>
<dbReference type="InterPro" id="IPR011011">
    <property type="entry name" value="Znf_FYVE_PHD"/>
</dbReference>
<dbReference type="Gene3D" id="3.10.330.70">
    <property type="match status" value="1"/>
</dbReference>
<evidence type="ECO:0000313" key="8">
    <source>
        <dbReference type="Proteomes" id="UP000759131"/>
    </source>
</evidence>
<proteinExistence type="predicted"/>
<dbReference type="OrthoDB" id="9547406at2759"/>
<dbReference type="InterPro" id="IPR013083">
    <property type="entry name" value="Znf_RING/FYVE/PHD"/>
</dbReference>
<dbReference type="InterPro" id="IPR034732">
    <property type="entry name" value="EPHD"/>
</dbReference>
<dbReference type="EMBL" id="CAJPIZ010015068">
    <property type="protein sequence ID" value="CAG2115086.1"/>
    <property type="molecule type" value="Genomic_DNA"/>
</dbReference>
<evidence type="ECO:0000313" key="7">
    <source>
        <dbReference type="EMBL" id="CAD7634656.1"/>
    </source>
</evidence>
<reference evidence="7" key="1">
    <citation type="submission" date="2020-11" db="EMBL/GenBank/DDBJ databases">
        <authorList>
            <person name="Tran Van P."/>
        </authorList>
    </citation>
    <scope>NUCLEOTIDE SEQUENCE</scope>
</reference>
<keyword evidence="5" id="KW-0862">Zinc</keyword>
<dbReference type="SUPFAM" id="SSF57903">
    <property type="entry name" value="FYVE/PHD zinc finger"/>
    <property type="match status" value="1"/>
</dbReference>
<dbReference type="PROSITE" id="PS51805">
    <property type="entry name" value="EPHD"/>
    <property type="match status" value="1"/>
</dbReference>
<dbReference type="PANTHER" id="PTHR13793">
    <property type="entry name" value="PHD FINGER PROTEINS"/>
    <property type="match status" value="1"/>
</dbReference>
<dbReference type="InterPro" id="IPR001965">
    <property type="entry name" value="Znf_PHD"/>
</dbReference>
<evidence type="ECO:0000259" key="6">
    <source>
        <dbReference type="PROSITE" id="PS51805"/>
    </source>
</evidence>
<dbReference type="InterPro" id="IPR040477">
    <property type="entry name" value="KDM4-like_Tudor"/>
</dbReference>
<evidence type="ECO:0000256" key="5">
    <source>
        <dbReference type="ARBA" id="ARBA00022833"/>
    </source>
</evidence>
<sequence length="425" mass="48775">MQHIYYQDLTLEELTKKTLQYTPLSCGLSPQGFHDEIRFNICMSTIGPHCVICNLLKPYQLMPNARLSDLESWSPPKSSQILIPSLAFTSKVKDENTLLDSRDTSPLIVCIDCRICVHSVCYGVSNLLFDGSERNWRCDRCINREFFAFCSLCPIRGGPLKQTTEICGEKQWVHISCALLIPDVKFVNGIDKKPIDLSELKKSRRTDRAGCIYCRKENPDNKMVDYFSGYCVQCKCFASFHVTCGHRNGVVYAAGDWPEPITIACKKCSNVAQNNKKKLNDRVLNDVQNGETVIARHKNSRFYKAKIVNKIEQVFHHVHFDDNSFTEQLKGSDFLNRNCEEDPPEIGDAVEVIWNKEHLHGNYTGRHSFVVYAIAFDDESLIKVKREDFYQLTEDLPRRVKYKLSKATERQYGNSEDSNSLESRH</sequence>
<dbReference type="PANTHER" id="PTHR13793:SF107">
    <property type="entry name" value="BROMODOMAIN-CONTAINING PROTEIN HOMOLOG"/>
    <property type="match status" value="1"/>
</dbReference>
<dbReference type="SUPFAM" id="SSF63748">
    <property type="entry name" value="Tudor/PWWP/MBT"/>
    <property type="match status" value="1"/>
</dbReference>
<dbReference type="Pfam" id="PF13832">
    <property type="entry name" value="zf-HC5HC2H_2"/>
    <property type="match status" value="1"/>
</dbReference>
<keyword evidence="8" id="KW-1185">Reference proteome</keyword>
<dbReference type="AlphaFoldDB" id="A0A7R9Q714"/>
<accession>A0A7R9Q714</accession>
<dbReference type="GO" id="GO:0006357">
    <property type="term" value="P:regulation of transcription by RNA polymerase II"/>
    <property type="evidence" value="ECO:0007669"/>
    <property type="project" value="TreeGrafter"/>
</dbReference>
<evidence type="ECO:0000256" key="2">
    <source>
        <dbReference type="ARBA" id="ARBA00022723"/>
    </source>
</evidence>